<dbReference type="Pfam" id="PF01968">
    <property type="entry name" value="Hydantoinase_A"/>
    <property type="match status" value="1"/>
</dbReference>
<evidence type="ECO:0000313" key="3">
    <source>
        <dbReference type="Proteomes" id="UP000027186"/>
    </source>
</evidence>
<feature type="domain" description="Hydantoinase A/oxoprolinase" evidence="1">
    <location>
        <begin position="61"/>
        <end position="308"/>
    </location>
</feature>
<dbReference type="NCBIfam" id="TIGR03123">
    <property type="entry name" value="one_C_unchar_1"/>
    <property type="match status" value="1"/>
</dbReference>
<reference evidence="2 3" key="1">
    <citation type="journal article" date="2014" name="Genome Announc.">
        <title>Complete Genome Sequence of the Model Rhizosphere Strain Azospirillum brasilense Az39, Successfully Applied in Agriculture.</title>
        <authorList>
            <person name="Rivera D."/>
            <person name="Revale S."/>
            <person name="Molina R."/>
            <person name="Gualpa J."/>
            <person name="Puente M."/>
            <person name="Maroniche G."/>
            <person name="Paris G."/>
            <person name="Baker D."/>
            <person name="Clavijo B."/>
            <person name="McLay K."/>
            <person name="Spaepen S."/>
            <person name="Perticari A."/>
            <person name="Vazquez M."/>
            <person name="Wisniewski-Dye F."/>
            <person name="Watkins C."/>
            <person name="Martinez-Abarca F."/>
            <person name="Vanderleyden J."/>
            <person name="Cassan F."/>
        </authorList>
    </citation>
    <scope>NUCLEOTIDE SEQUENCE [LARGE SCALE GENOMIC DNA]</scope>
    <source>
        <strain evidence="2 3">Az39</strain>
        <plasmid evidence="2">AbAZ39_p2</plasmid>
    </source>
</reference>
<organism evidence="2 3">
    <name type="scientific">Azospirillum argentinense</name>
    <dbReference type="NCBI Taxonomy" id="2970906"/>
    <lineage>
        <taxon>Bacteria</taxon>
        <taxon>Pseudomonadati</taxon>
        <taxon>Pseudomonadota</taxon>
        <taxon>Alphaproteobacteria</taxon>
        <taxon>Rhodospirillales</taxon>
        <taxon>Azospirillaceae</taxon>
        <taxon>Azospirillum</taxon>
    </lineage>
</organism>
<dbReference type="KEGG" id="abq:ABAZ39_25500"/>
<name>A0A060DVT3_9PROT</name>
<proteinExistence type="predicted"/>
<dbReference type="InterPro" id="IPR043129">
    <property type="entry name" value="ATPase_NBD"/>
</dbReference>
<dbReference type="Proteomes" id="UP000027186">
    <property type="component" value="Plasmid AbAZ39_p2"/>
</dbReference>
<sequence>MDGGALIGLDIGGAHLKAALFNEAGTLRDLDQWPCPLWLGLDRLEQAVAAVIARWGQPCHVAATMTGELADLFDDRADGVRRIAATMRSALPAATLSVFAGPRGLVPVDAVPDCAEMVASANWYATALVAAAGGDGILLDVGSTTTDIVPLVGGGPLHAGYSDAERLDSGEVVYTGVVRTPVMAVARTVPYGGGRRALMAELFATMADVHRLTGTLPESTDQHPTADGRDHGLIASARRLLRMVGDDLEPDGLPKARRLAGHLAERQLRRIEDALDQVLSRGLMADAPPLVGAGVGRFLVRRLAERRGSAYRDFEAHLPVAPALRERTGWFAPAVSVGWLAFDGAPHKHLCPVAGPADAVSYLPD</sequence>
<dbReference type="EMBL" id="CP007795">
    <property type="protein sequence ID" value="AIB15253.1"/>
    <property type="molecule type" value="Genomic_DNA"/>
</dbReference>
<dbReference type="GO" id="GO:0016787">
    <property type="term" value="F:hydrolase activity"/>
    <property type="evidence" value="ECO:0007669"/>
    <property type="project" value="InterPro"/>
</dbReference>
<keyword evidence="2" id="KW-0614">Plasmid</keyword>
<accession>A0A060DVT3</accession>
<dbReference type="SUPFAM" id="SSF53067">
    <property type="entry name" value="Actin-like ATPase domain"/>
    <property type="match status" value="1"/>
</dbReference>
<dbReference type="InterPro" id="IPR002756">
    <property type="entry name" value="MfnF"/>
</dbReference>
<evidence type="ECO:0000313" key="2">
    <source>
        <dbReference type="EMBL" id="AIB15253.1"/>
    </source>
</evidence>
<dbReference type="Gene3D" id="3.30.420.190">
    <property type="entry name" value="conserved archaeal protein q6m145"/>
    <property type="match status" value="1"/>
</dbReference>
<geneLocation type="plasmid" evidence="2 3">
    <name>AbAZ39_p2</name>
</geneLocation>
<dbReference type="AlphaFoldDB" id="A0A060DVT3"/>
<protein>
    <recommendedName>
        <fullName evidence="1">Hydantoinase A/oxoprolinase domain-containing protein</fullName>
    </recommendedName>
</protein>
<gene>
    <name evidence="2" type="ORF">ABAZ39_25500</name>
</gene>
<dbReference type="InterPro" id="IPR002821">
    <property type="entry name" value="Hydantoinase_A"/>
</dbReference>
<dbReference type="Gene3D" id="3.30.420.40">
    <property type="match status" value="1"/>
</dbReference>
<evidence type="ECO:0000259" key="1">
    <source>
        <dbReference type="Pfam" id="PF01968"/>
    </source>
</evidence>